<accession>A0AAV2LW83</accession>
<keyword evidence="2" id="KW-1185">Reference proteome</keyword>
<proteinExistence type="predicted"/>
<name>A0AAV2LW83_KNICA</name>
<dbReference type="AlphaFoldDB" id="A0AAV2LW83"/>
<evidence type="ECO:0000313" key="2">
    <source>
        <dbReference type="Proteomes" id="UP001497482"/>
    </source>
</evidence>
<organism evidence="1 2">
    <name type="scientific">Knipowitschia caucasica</name>
    <name type="common">Caucasian dwarf goby</name>
    <name type="synonym">Pomatoschistus caucasicus</name>
    <dbReference type="NCBI Taxonomy" id="637954"/>
    <lineage>
        <taxon>Eukaryota</taxon>
        <taxon>Metazoa</taxon>
        <taxon>Chordata</taxon>
        <taxon>Craniata</taxon>
        <taxon>Vertebrata</taxon>
        <taxon>Euteleostomi</taxon>
        <taxon>Actinopterygii</taxon>
        <taxon>Neopterygii</taxon>
        <taxon>Teleostei</taxon>
        <taxon>Neoteleostei</taxon>
        <taxon>Acanthomorphata</taxon>
        <taxon>Gobiaria</taxon>
        <taxon>Gobiiformes</taxon>
        <taxon>Gobioidei</taxon>
        <taxon>Gobiidae</taxon>
        <taxon>Gobiinae</taxon>
        <taxon>Knipowitschia</taxon>
    </lineage>
</organism>
<dbReference type="EMBL" id="OZ035827">
    <property type="protein sequence ID" value="CAL1605321.1"/>
    <property type="molecule type" value="Genomic_DNA"/>
</dbReference>
<protein>
    <submittedName>
        <fullName evidence="1">Uncharacterized protein</fullName>
    </submittedName>
</protein>
<gene>
    <name evidence="1" type="ORF">KC01_LOCUS32725</name>
</gene>
<sequence length="81" mass="8571">MEEVSADGGGQCWRRSVMEEVSDGGGGVRPTLRGRITTGFCFGRSVFKAHDITSCKVWTHSGRGAAECVALNHAVAADKTT</sequence>
<evidence type="ECO:0000313" key="1">
    <source>
        <dbReference type="EMBL" id="CAL1605321.1"/>
    </source>
</evidence>
<reference evidence="1 2" key="1">
    <citation type="submission" date="2024-04" db="EMBL/GenBank/DDBJ databases">
        <authorList>
            <person name="Waldvogel A.-M."/>
            <person name="Schoenle A."/>
        </authorList>
    </citation>
    <scope>NUCLEOTIDE SEQUENCE [LARGE SCALE GENOMIC DNA]</scope>
</reference>
<dbReference type="Proteomes" id="UP001497482">
    <property type="component" value="Chromosome 5"/>
</dbReference>